<dbReference type="GO" id="GO:0005975">
    <property type="term" value="P:carbohydrate metabolic process"/>
    <property type="evidence" value="ECO:0007669"/>
    <property type="project" value="InterPro"/>
</dbReference>
<dbReference type="InterPro" id="IPR059177">
    <property type="entry name" value="GH29D-like_dom"/>
</dbReference>
<sequence>MALLAPWWAFCQPKQPAKLVNPFIGTGGHGHTYPGATAPFGMVQLSPDTRLTGWDGCSGYHYSDSVVYGFSHTHLSGVGVSDYGDILLMATTGKPVLANKDYSSPFKKTTEKAEPGYYTVFLEKPKVKVELTALPRVGIHRYTFPKSNEANIVLDLEHRDEVLETQMEVVGNREVRGFRRSKAWATNQIVYFVIQFSKPFEGVSFTSDGKIQKMLSGNPRVCNFRFKTKSGEQIIAKVGISAVSLEGAKANLKTEFSGWNFDAARKKTYASWNKELSKIEVSGGTRDQEVIFYSALYHCMVVPNLFMDVDGQYLGTDLKPHKANGFTPYTIFSLWDTFRAYHPLMTIIDTRRTNDFVNTFLSHYKNGGLLPVWELAGNETFCMIGYHSVPVIVDAYMKGIRGFDSKLALQAMKHSAMQNHFGLEFYRTLGCVPGDKETEGVSRTVEYAYDDWCIGQMAKELGDINGYNEYMKRAQYYKNFFDSETGFLRPRVNGGFKIPFSPSEVDFNYTEGNSWQYSFFVPQDIKGLAALHGGKYNLAKKLDDLFTTQLGLVGREVVDITGLIGQYAHGNEPSHHMAYLYNYVGQPWKSQQRARQIMDEMYSVNPDGLIGNEDCGQMSAWLVMSAMGFYPVCPGTTHYAIGTPWFPKVTVHLENGKKFTVTALNVSKQNFYIQSAMLNGNAYAKSFIDHSDIMNGGELSFTMGAVPNKQWGVGEGNEPVTSIAVKGKTTIPYIKAAGKTFAESLTVALHAPDAGSKILYTTDGRDPRTNGKLYEQPFTITSTTEVKLVAVADGDTSFTVEGKFYRVVTDKEITISSKPSSIYFAGGPKGLIDGIRGEKNYRLGGWHGYQGQDFEAVVDLGAEMSISRIAAGLLQDARSWIMMPREVEFYTSNDGKNFTLVAKAKSKIADPELAPTVEDISANVNANARYVKVIARNYGNLPKWVEGVGNPAYIFIDEIVIE</sequence>
<dbReference type="SUPFAM" id="SSF49785">
    <property type="entry name" value="Galactose-binding domain-like"/>
    <property type="match status" value="1"/>
</dbReference>
<evidence type="ECO:0000259" key="4">
    <source>
        <dbReference type="Pfam" id="PF00754"/>
    </source>
</evidence>
<evidence type="ECO:0000256" key="2">
    <source>
        <dbReference type="ARBA" id="ARBA00011245"/>
    </source>
</evidence>
<comment type="subunit">
    <text evidence="2">Monomer.</text>
</comment>
<dbReference type="NCBIfam" id="TIGR01180">
    <property type="entry name" value="aman2_put"/>
    <property type="match status" value="1"/>
</dbReference>
<comment type="caution">
    <text evidence="8">The sequence shown here is derived from an EMBL/GenBank/DDBJ whole genome shotgun (WGS) entry which is preliminary data.</text>
</comment>
<dbReference type="Gene3D" id="3.30.2080.10">
    <property type="entry name" value="GH92 mannosidase domain"/>
    <property type="match status" value="1"/>
</dbReference>
<evidence type="ECO:0000259" key="6">
    <source>
        <dbReference type="Pfam" id="PF13290"/>
    </source>
</evidence>
<accession>A0A4R2ECW3</accession>
<evidence type="ECO:0000313" key="8">
    <source>
        <dbReference type="EMBL" id="TCN64692.1"/>
    </source>
</evidence>
<dbReference type="OrthoDB" id="9762711at2"/>
<organism evidence="8 9">
    <name type="scientific">Acetobacteroides hydrogenigenes</name>
    <dbReference type="NCBI Taxonomy" id="979970"/>
    <lineage>
        <taxon>Bacteria</taxon>
        <taxon>Pseudomonadati</taxon>
        <taxon>Bacteroidota</taxon>
        <taxon>Bacteroidia</taxon>
        <taxon>Bacteroidales</taxon>
        <taxon>Rikenellaceae</taxon>
        <taxon>Acetobacteroides</taxon>
    </lineage>
</organism>
<dbReference type="InterPro" id="IPR041371">
    <property type="entry name" value="GH92_N"/>
</dbReference>
<dbReference type="Proteomes" id="UP000294830">
    <property type="component" value="Unassembled WGS sequence"/>
</dbReference>
<dbReference type="AlphaFoldDB" id="A0A4R2ECW3"/>
<dbReference type="SUPFAM" id="SSF48208">
    <property type="entry name" value="Six-hairpin glycosidases"/>
    <property type="match status" value="1"/>
</dbReference>
<evidence type="ECO:0000259" key="5">
    <source>
        <dbReference type="Pfam" id="PF07971"/>
    </source>
</evidence>
<dbReference type="InterPro" id="IPR005887">
    <property type="entry name" value="GH92_a_mannosidase_put"/>
</dbReference>
<dbReference type="Gene3D" id="2.60.120.260">
    <property type="entry name" value="Galactose-binding domain-like"/>
    <property type="match status" value="1"/>
</dbReference>
<dbReference type="Gene3D" id="1.20.1050.60">
    <property type="entry name" value="alpha-1,2-mannosidase"/>
    <property type="match status" value="1"/>
</dbReference>
<keyword evidence="9" id="KW-1185">Reference proteome</keyword>
<dbReference type="FunFam" id="1.20.1050.60:FF:000001">
    <property type="entry name" value="Putative alpha-1,2-mannosidase"/>
    <property type="match status" value="1"/>
</dbReference>
<dbReference type="PANTHER" id="PTHR12143:SF39">
    <property type="entry name" value="SECRETED PROTEIN"/>
    <property type="match status" value="1"/>
</dbReference>
<feature type="domain" description="Glycosyl hydrolase family 92 N-terminal" evidence="7">
    <location>
        <begin position="19"/>
        <end position="241"/>
    </location>
</feature>
<dbReference type="Pfam" id="PF17678">
    <property type="entry name" value="Glyco_hydro_92N"/>
    <property type="match status" value="1"/>
</dbReference>
<evidence type="ECO:0000256" key="1">
    <source>
        <dbReference type="ARBA" id="ARBA00001913"/>
    </source>
</evidence>
<dbReference type="EMBL" id="SLWB01000012">
    <property type="protein sequence ID" value="TCN64692.1"/>
    <property type="molecule type" value="Genomic_DNA"/>
</dbReference>
<gene>
    <name evidence="8" type="ORF">CLV25_11219</name>
</gene>
<dbReference type="GO" id="GO:0005829">
    <property type="term" value="C:cytosol"/>
    <property type="evidence" value="ECO:0007669"/>
    <property type="project" value="TreeGrafter"/>
</dbReference>
<dbReference type="InterPro" id="IPR014718">
    <property type="entry name" value="GH-type_carb-bd"/>
</dbReference>
<evidence type="ECO:0000256" key="3">
    <source>
        <dbReference type="ARBA" id="ARBA00022837"/>
    </source>
</evidence>
<evidence type="ECO:0000259" key="7">
    <source>
        <dbReference type="Pfam" id="PF17678"/>
    </source>
</evidence>
<feature type="domain" description="F5/8 type C" evidence="4">
    <location>
        <begin position="823"/>
        <end position="944"/>
    </location>
</feature>
<feature type="domain" description="GH29D-like beta-sandwich" evidence="6">
    <location>
        <begin position="737"/>
        <end position="797"/>
    </location>
</feature>
<name>A0A4R2ECW3_9BACT</name>
<dbReference type="PANTHER" id="PTHR12143">
    <property type="entry name" value="PEPTIDE N-GLYCANASE PNGASE -RELATED"/>
    <property type="match status" value="1"/>
</dbReference>
<dbReference type="Pfam" id="PF13290">
    <property type="entry name" value="CHB_HEX_C_1"/>
    <property type="match status" value="1"/>
</dbReference>
<evidence type="ECO:0000313" key="9">
    <source>
        <dbReference type="Proteomes" id="UP000294830"/>
    </source>
</evidence>
<dbReference type="Pfam" id="PF00754">
    <property type="entry name" value="F5_F8_type_C"/>
    <property type="match status" value="1"/>
</dbReference>
<dbReference type="GO" id="GO:0000224">
    <property type="term" value="F:peptide-N4-(N-acetyl-beta-glucosaminyl)asparagine amidase activity"/>
    <property type="evidence" value="ECO:0007669"/>
    <property type="project" value="TreeGrafter"/>
</dbReference>
<feature type="domain" description="Glycosyl hydrolase family 92" evidence="5">
    <location>
        <begin position="247"/>
        <end position="704"/>
    </location>
</feature>
<comment type="cofactor">
    <cofactor evidence="1">
        <name>Ca(2+)</name>
        <dbReference type="ChEBI" id="CHEBI:29108"/>
    </cofactor>
</comment>
<dbReference type="InterPro" id="IPR008928">
    <property type="entry name" value="6-hairpin_glycosidase_sf"/>
</dbReference>
<dbReference type="InterPro" id="IPR012939">
    <property type="entry name" value="Glyco_hydro_92"/>
</dbReference>
<dbReference type="Pfam" id="PF07971">
    <property type="entry name" value="Glyco_hydro_92"/>
    <property type="match status" value="1"/>
</dbReference>
<proteinExistence type="predicted"/>
<protein>
    <submittedName>
        <fullName evidence="8">Putative alpha-1,2-mannosidase</fullName>
    </submittedName>
</protein>
<dbReference type="Gene3D" id="2.70.98.10">
    <property type="match status" value="1"/>
</dbReference>
<dbReference type="FunFam" id="3.30.2080.10:FF:000001">
    <property type="entry name" value="Alpha-1,2-mannosidase subfamily"/>
    <property type="match status" value="1"/>
</dbReference>
<reference evidence="8 9" key="1">
    <citation type="submission" date="2019-03" db="EMBL/GenBank/DDBJ databases">
        <title>Genomic Encyclopedia of Archaeal and Bacterial Type Strains, Phase II (KMG-II): from individual species to whole genera.</title>
        <authorList>
            <person name="Goeker M."/>
        </authorList>
    </citation>
    <scope>NUCLEOTIDE SEQUENCE [LARGE SCALE GENOMIC DNA]</scope>
    <source>
        <strain evidence="8 9">RL-C</strain>
    </source>
</reference>
<dbReference type="InterPro" id="IPR008979">
    <property type="entry name" value="Galactose-bd-like_sf"/>
</dbReference>
<dbReference type="GO" id="GO:0006516">
    <property type="term" value="P:glycoprotein catabolic process"/>
    <property type="evidence" value="ECO:0007669"/>
    <property type="project" value="TreeGrafter"/>
</dbReference>
<keyword evidence="3" id="KW-0106">Calcium</keyword>
<dbReference type="InterPro" id="IPR000421">
    <property type="entry name" value="FA58C"/>
</dbReference>
<dbReference type="InterPro" id="IPR050883">
    <property type="entry name" value="PNGase"/>
</dbReference>
<dbReference type="Gene3D" id="1.20.1610.10">
    <property type="entry name" value="alpha-1,2-mannosidases domains"/>
    <property type="match status" value="1"/>
</dbReference>
<dbReference type="GO" id="GO:0030246">
    <property type="term" value="F:carbohydrate binding"/>
    <property type="evidence" value="ECO:0007669"/>
    <property type="project" value="InterPro"/>
</dbReference>